<accession>A0AA42PYV7</accession>
<dbReference type="RefSeq" id="WP_280006943.1">
    <property type="nucleotide sequence ID" value="NZ_JAOCEK010000002.1"/>
</dbReference>
<comment type="caution">
    <text evidence="1">The sequence shown here is derived from an EMBL/GenBank/DDBJ whole genome shotgun (WGS) entry which is preliminary data.</text>
</comment>
<reference evidence="1" key="1">
    <citation type="submission" date="2022-09" db="EMBL/GenBank/DDBJ databases">
        <title>Intensive care unit water sources are persistently colonized with multi-drug resistant bacteria and are the site of extensive horizontal gene transfer of antibiotic resistance genes.</title>
        <authorList>
            <person name="Diorio-Toth L."/>
        </authorList>
    </citation>
    <scope>NUCLEOTIDE SEQUENCE</scope>
    <source>
        <strain evidence="1">GD03832</strain>
    </source>
</reference>
<sequence>MPIAPTQRRPAQLQVNTAGAWKTVVTFDASDDVDATKVQEAVAALHQVDQKPNWRITTAASYPVPLRHLGRNTYGLWIDTKEPQ</sequence>
<organism evidence="1 2">
    <name type="scientific">Comamonas thiooxydans</name>
    <dbReference type="NCBI Taxonomy" id="363952"/>
    <lineage>
        <taxon>Bacteria</taxon>
        <taxon>Pseudomonadati</taxon>
        <taxon>Pseudomonadota</taxon>
        <taxon>Betaproteobacteria</taxon>
        <taxon>Burkholderiales</taxon>
        <taxon>Comamonadaceae</taxon>
        <taxon>Comamonas</taxon>
    </lineage>
</organism>
<evidence type="ECO:0000313" key="2">
    <source>
        <dbReference type="Proteomes" id="UP001161065"/>
    </source>
</evidence>
<dbReference type="AlphaFoldDB" id="A0AA42PYV7"/>
<proteinExistence type="predicted"/>
<name>A0AA42PYV7_9BURK</name>
<evidence type="ECO:0000313" key="1">
    <source>
        <dbReference type="EMBL" id="MDH1333236.1"/>
    </source>
</evidence>
<dbReference type="EMBL" id="JAOCEK010000002">
    <property type="protein sequence ID" value="MDH1333236.1"/>
    <property type="molecule type" value="Genomic_DNA"/>
</dbReference>
<gene>
    <name evidence="1" type="ORF">N5D63_03640</name>
</gene>
<dbReference type="Proteomes" id="UP001161065">
    <property type="component" value="Unassembled WGS sequence"/>
</dbReference>
<protein>
    <submittedName>
        <fullName evidence="1">Uncharacterized protein</fullName>
    </submittedName>
</protein>